<dbReference type="Pfam" id="PF00176">
    <property type="entry name" value="SNF2-rel_dom"/>
    <property type="match status" value="1"/>
</dbReference>
<dbReference type="PROSITE" id="PS51194">
    <property type="entry name" value="HELICASE_CTER"/>
    <property type="match status" value="1"/>
</dbReference>
<dbReference type="SUPFAM" id="SSF52113">
    <property type="entry name" value="BRCT domain"/>
    <property type="match status" value="1"/>
</dbReference>
<dbReference type="InterPro" id="IPR014001">
    <property type="entry name" value="Helicase_ATP-bd"/>
</dbReference>
<dbReference type="Proteomes" id="UP001626550">
    <property type="component" value="Unassembled WGS sequence"/>
</dbReference>
<feature type="region of interest" description="Disordered" evidence="7">
    <location>
        <begin position="644"/>
        <end position="663"/>
    </location>
</feature>
<feature type="domain" description="Helicase C-terminal" evidence="10">
    <location>
        <begin position="343"/>
        <end position="506"/>
    </location>
</feature>
<evidence type="ECO:0000256" key="4">
    <source>
        <dbReference type="ARBA" id="ARBA00022801"/>
    </source>
</evidence>
<evidence type="ECO:0000256" key="7">
    <source>
        <dbReference type="SAM" id="MobiDB-lite"/>
    </source>
</evidence>
<dbReference type="InterPro" id="IPR049730">
    <property type="entry name" value="SNF2/RAD54-like_C"/>
</dbReference>
<dbReference type="SMART" id="SM00490">
    <property type="entry name" value="HELICc"/>
    <property type="match status" value="1"/>
</dbReference>
<evidence type="ECO:0000313" key="11">
    <source>
        <dbReference type="EMBL" id="KAL3317508.1"/>
    </source>
</evidence>
<evidence type="ECO:0000256" key="6">
    <source>
        <dbReference type="ARBA" id="ARBA00023242"/>
    </source>
</evidence>
<evidence type="ECO:0000259" key="8">
    <source>
        <dbReference type="PROSITE" id="PS50172"/>
    </source>
</evidence>
<dbReference type="InterPro" id="IPR043472">
    <property type="entry name" value="Macro_dom-like"/>
</dbReference>
<dbReference type="InterPro" id="IPR027417">
    <property type="entry name" value="P-loop_NTPase"/>
</dbReference>
<feature type="compositionally biased region" description="Acidic residues" evidence="7">
    <location>
        <begin position="646"/>
        <end position="663"/>
    </location>
</feature>
<evidence type="ECO:0000256" key="3">
    <source>
        <dbReference type="ARBA" id="ARBA00022741"/>
    </source>
</evidence>
<dbReference type="GO" id="GO:0016787">
    <property type="term" value="F:hydrolase activity"/>
    <property type="evidence" value="ECO:0007669"/>
    <property type="project" value="UniProtKB-KW"/>
</dbReference>
<dbReference type="Gene3D" id="3.40.50.10810">
    <property type="entry name" value="Tandem AAA-ATPase domain"/>
    <property type="match status" value="1"/>
</dbReference>
<name>A0ABD2QD88_9PLAT</name>
<comment type="subcellular location">
    <subcellularLocation>
        <location evidence="1">Nucleus</location>
    </subcellularLocation>
</comment>
<proteinExistence type="inferred from homology"/>
<dbReference type="PROSITE" id="PS50172">
    <property type="entry name" value="BRCT"/>
    <property type="match status" value="1"/>
</dbReference>
<keyword evidence="5" id="KW-0067">ATP-binding</keyword>
<dbReference type="Gene3D" id="3.40.50.300">
    <property type="entry name" value="P-loop containing nucleotide triphosphate hydrolases"/>
    <property type="match status" value="1"/>
</dbReference>
<dbReference type="InterPro" id="IPR031053">
    <property type="entry name" value="ALC1"/>
</dbReference>
<dbReference type="PROSITE" id="PS51192">
    <property type="entry name" value="HELICASE_ATP_BIND_1"/>
    <property type="match status" value="1"/>
</dbReference>
<evidence type="ECO:0000313" key="12">
    <source>
        <dbReference type="Proteomes" id="UP001626550"/>
    </source>
</evidence>
<keyword evidence="3" id="KW-0547">Nucleotide-binding</keyword>
<dbReference type="AlphaFoldDB" id="A0ABD2QD88"/>
<dbReference type="CDD" id="cd18793">
    <property type="entry name" value="SF2_C_SNF"/>
    <property type="match status" value="1"/>
</dbReference>
<dbReference type="SUPFAM" id="SSF52540">
    <property type="entry name" value="P-loop containing nucleoside triphosphate hydrolases"/>
    <property type="match status" value="2"/>
</dbReference>
<comment type="caution">
    <text evidence="11">The sequence shown here is derived from an EMBL/GenBank/DDBJ whole genome shotgun (WGS) entry which is preliminary data.</text>
</comment>
<reference evidence="11 12" key="1">
    <citation type="submission" date="2024-11" db="EMBL/GenBank/DDBJ databases">
        <title>Adaptive evolution of stress response genes in parasites aligns with host niche diversity.</title>
        <authorList>
            <person name="Hahn C."/>
            <person name="Resl P."/>
        </authorList>
    </citation>
    <scope>NUCLEOTIDE SEQUENCE [LARGE SCALE GENOMIC DNA]</scope>
    <source>
        <strain evidence="11">EGGRZ-B1_66</strain>
        <tissue evidence="11">Body</tissue>
    </source>
</reference>
<sequence>MIKLLSKLQNTAKEIIKKCPIKSNADLSLEGITLKDYQLEGVNFFVNCTINDHGGILADEMGLGKTCQSIAFVSHALEQLGFKHILICAPLSVLPNWQSEFTRFAPLIKIQVYYGSKEERSEMRLKHDFSKTQVILTTYEVVLKDELFFANFDWNCIIIDEGHRLKNDQSLFFDVISRLKKKYCFLLTGTPIQNDLAELFSMLQIISPETFKAKLKEDFISFMSASDRSLEDISTILDPYLIRRTKELVLGDLPVRLDVVFFHSLTSLQKNLYKTLLTKSPELFDLIDKKFTENMALSKVNRLQNLIMQLRKCVNHPYIFTGIEPQPFTLGEHLVTSSGKLMLLDRLLSFLHSKNHRVLIFSQMTHMLDIVQDYLTLRDWQYERLDGSIRGQDRAEAVDRFITAESKAFVFLLTTKSGGVGLNLVAADTIIFLDFDFNPQNDIQAAARVHRIGQLKPVRIIRLVCRDSIDEVILRRAQAKMKLTDKILGSLQHSSNDTRDTMQELLKFGLKSILEEPNQTELESNFEEILGETVDGQWTLPKSLHGSKDNWIDLTSQTFAANYAPQDLEKAAQLLKEQYELHEKENVATQLPTRRAHKPELSLEEHQELHLKARETANQKAEQRLLKLKQKWEEVGYTSCKIDVPKDEEEGEESNTLTEEEESASIEFRVGDASKPLKEDGEKCVVCISVDVSGSWSRRGFFRCLDQVDTGIGEYYELSAQMKNLHLGDCHLLPLEGRSSFVALLVCLKRSRRQEFFHDLDYSSLDSSVNSLAVAASERGIKCVHMPKVGYGSSSFTWYSVERILSSRLIPRSISVCVYYFKQTAATQKPCRKRRLFTGMCVYLKDNNAKKLKRLIMLPSYFSFSLILSYTHDGDVLDSWNDSATHVIVNPEEESGKDFGNARKVTENWIMGSTMAGKLLPID</sequence>
<evidence type="ECO:0000256" key="5">
    <source>
        <dbReference type="ARBA" id="ARBA00022840"/>
    </source>
</evidence>
<comment type="similarity">
    <text evidence="2">Belongs to the SNF2/RAD54 helicase family.</text>
</comment>
<dbReference type="GO" id="GO:0005634">
    <property type="term" value="C:nucleus"/>
    <property type="evidence" value="ECO:0007669"/>
    <property type="project" value="UniProtKB-SubCell"/>
</dbReference>
<feature type="domain" description="BRCT" evidence="8">
    <location>
        <begin position="832"/>
        <end position="923"/>
    </location>
</feature>
<dbReference type="InterPro" id="IPR001357">
    <property type="entry name" value="BRCT_dom"/>
</dbReference>
<dbReference type="PANTHER" id="PTHR47157:SF1">
    <property type="entry name" value="CHROMODOMAIN-HELICASE-DNA-BINDING PROTEIN 1-LIKE"/>
    <property type="match status" value="1"/>
</dbReference>
<accession>A0ABD2QD88</accession>
<keyword evidence="6" id="KW-0539">Nucleus</keyword>
<gene>
    <name evidence="11" type="primary">CHD1L</name>
    <name evidence="11" type="ORF">Ciccas_003833</name>
</gene>
<dbReference type="EMBL" id="JBJKFK010000373">
    <property type="protein sequence ID" value="KAL3317508.1"/>
    <property type="molecule type" value="Genomic_DNA"/>
</dbReference>
<dbReference type="InterPro" id="IPR038718">
    <property type="entry name" value="SNF2-like_sf"/>
</dbReference>
<dbReference type="CDD" id="cd17919">
    <property type="entry name" value="DEXHc_Snf"/>
    <property type="match status" value="1"/>
</dbReference>
<dbReference type="Gene3D" id="3.40.220.10">
    <property type="entry name" value="Leucine Aminopeptidase, subunit E, domain 1"/>
    <property type="match status" value="1"/>
</dbReference>
<dbReference type="SMART" id="SM00487">
    <property type="entry name" value="DEXDc"/>
    <property type="match status" value="1"/>
</dbReference>
<keyword evidence="12" id="KW-1185">Reference proteome</keyword>
<dbReference type="InterPro" id="IPR001650">
    <property type="entry name" value="Helicase_C-like"/>
</dbReference>
<dbReference type="Gene3D" id="3.40.50.10190">
    <property type="entry name" value="BRCT domain"/>
    <property type="match status" value="1"/>
</dbReference>
<dbReference type="InterPro" id="IPR000330">
    <property type="entry name" value="SNF2_N"/>
</dbReference>
<dbReference type="Pfam" id="PF00271">
    <property type="entry name" value="Helicase_C"/>
    <property type="match status" value="1"/>
</dbReference>
<feature type="domain" description="Helicase ATP-binding" evidence="9">
    <location>
        <begin position="46"/>
        <end position="209"/>
    </location>
</feature>
<evidence type="ECO:0000259" key="10">
    <source>
        <dbReference type="PROSITE" id="PS51194"/>
    </source>
</evidence>
<dbReference type="GO" id="GO:0005524">
    <property type="term" value="F:ATP binding"/>
    <property type="evidence" value="ECO:0007669"/>
    <property type="project" value="UniProtKB-KW"/>
</dbReference>
<evidence type="ECO:0000256" key="2">
    <source>
        <dbReference type="ARBA" id="ARBA00007025"/>
    </source>
</evidence>
<evidence type="ECO:0000256" key="1">
    <source>
        <dbReference type="ARBA" id="ARBA00004123"/>
    </source>
</evidence>
<organism evidence="11 12">
    <name type="scientific">Cichlidogyrus casuarinus</name>
    <dbReference type="NCBI Taxonomy" id="1844966"/>
    <lineage>
        <taxon>Eukaryota</taxon>
        <taxon>Metazoa</taxon>
        <taxon>Spiralia</taxon>
        <taxon>Lophotrochozoa</taxon>
        <taxon>Platyhelminthes</taxon>
        <taxon>Monogenea</taxon>
        <taxon>Monopisthocotylea</taxon>
        <taxon>Dactylogyridea</taxon>
        <taxon>Ancyrocephalidae</taxon>
        <taxon>Cichlidogyrus</taxon>
    </lineage>
</organism>
<keyword evidence="4" id="KW-0378">Hydrolase</keyword>
<dbReference type="PANTHER" id="PTHR47157">
    <property type="entry name" value="CHROMODOMAIN-HELICASE-DNA-BINDING PROTEIN 1-LIKE"/>
    <property type="match status" value="1"/>
</dbReference>
<evidence type="ECO:0000259" key="9">
    <source>
        <dbReference type="PROSITE" id="PS51192"/>
    </source>
</evidence>
<dbReference type="SUPFAM" id="SSF52949">
    <property type="entry name" value="Macro domain-like"/>
    <property type="match status" value="1"/>
</dbReference>
<protein>
    <submittedName>
        <fullName evidence="11">Chromodomain-helicase-DNA-binding protein 1-like</fullName>
    </submittedName>
</protein>
<dbReference type="InterPro" id="IPR036420">
    <property type="entry name" value="BRCT_dom_sf"/>
</dbReference>